<comment type="caution">
    <text evidence="1">The sequence shown here is derived from an EMBL/GenBank/DDBJ whole genome shotgun (WGS) entry which is preliminary data.</text>
</comment>
<accession>A0ABW4PQS3</accession>
<sequence length="205" mass="21933">MPRGRYSLHDPHDRAPLGEEHFQCATGPTGWRYTSRLTGPSGGHTGSVDLTLDALGRPLRLELRTAHWQVRGAALDGVTWVRTDPAGEHAQEGNAPARAFTGASPAFLVAAARLLRPAPGAPATRVRLVSFAPPVLAPRTLDQAWALEGSETHPTDSGPLTVDHYRVDDLETGERHSVHIAGDVVLAAPGIELEDLESPPSSFTR</sequence>
<evidence type="ECO:0008006" key="3">
    <source>
        <dbReference type="Google" id="ProtNLM"/>
    </source>
</evidence>
<protein>
    <recommendedName>
        <fullName evidence="3">Glycolipid-binding domain-containing protein</fullName>
    </recommendedName>
</protein>
<dbReference type="EMBL" id="JBHUFU010000017">
    <property type="protein sequence ID" value="MFD1832569.1"/>
    <property type="molecule type" value="Genomic_DNA"/>
</dbReference>
<proteinExistence type="predicted"/>
<keyword evidence="2" id="KW-1185">Reference proteome</keyword>
<reference evidence="2" key="1">
    <citation type="journal article" date="2019" name="Int. J. Syst. Evol. Microbiol.">
        <title>The Global Catalogue of Microorganisms (GCM) 10K type strain sequencing project: providing services to taxonomists for standard genome sequencing and annotation.</title>
        <authorList>
            <consortium name="The Broad Institute Genomics Platform"/>
            <consortium name="The Broad Institute Genome Sequencing Center for Infectious Disease"/>
            <person name="Wu L."/>
            <person name="Ma J."/>
        </authorList>
    </citation>
    <scope>NUCLEOTIDE SEQUENCE [LARGE SCALE GENOMIC DNA]</scope>
    <source>
        <strain evidence="2">CGMCC 4.7455</strain>
    </source>
</reference>
<evidence type="ECO:0000313" key="2">
    <source>
        <dbReference type="Proteomes" id="UP001597365"/>
    </source>
</evidence>
<evidence type="ECO:0000313" key="1">
    <source>
        <dbReference type="EMBL" id="MFD1832569.1"/>
    </source>
</evidence>
<organism evidence="1 2">
    <name type="scientific">Streptomyces desertarenae</name>
    <dbReference type="NCBI Taxonomy" id="2666184"/>
    <lineage>
        <taxon>Bacteria</taxon>
        <taxon>Bacillati</taxon>
        <taxon>Actinomycetota</taxon>
        <taxon>Actinomycetes</taxon>
        <taxon>Kitasatosporales</taxon>
        <taxon>Streptomycetaceae</taxon>
        <taxon>Streptomyces</taxon>
    </lineage>
</organism>
<dbReference type="RefSeq" id="WP_380903607.1">
    <property type="nucleotide sequence ID" value="NZ_JBHUFU010000017.1"/>
</dbReference>
<name>A0ABW4PQS3_9ACTN</name>
<dbReference type="Proteomes" id="UP001597365">
    <property type="component" value="Unassembled WGS sequence"/>
</dbReference>
<gene>
    <name evidence="1" type="ORF">ACFSJS_23420</name>
</gene>